<dbReference type="SUPFAM" id="SSF63411">
    <property type="entry name" value="LuxS/MPP-like metallohydrolase"/>
    <property type="match status" value="1"/>
</dbReference>
<dbReference type="InterPro" id="IPR011249">
    <property type="entry name" value="Metalloenz_LuxS/M16"/>
</dbReference>
<organism evidence="2 3">
    <name type="scientific">Chondromyces crocatus</name>
    <dbReference type="NCBI Taxonomy" id="52"/>
    <lineage>
        <taxon>Bacteria</taxon>
        <taxon>Pseudomonadati</taxon>
        <taxon>Myxococcota</taxon>
        <taxon>Polyangia</taxon>
        <taxon>Polyangiales</taxon>
        <taxon>Polyangiaceae</taxon>
        <taxon>Chondromyces</taxon>
    </lineage>
</organism>
<dbReference type="Gene3D" id="3.30.830.10">
    <property type="entry name" value="Metalloenzyme, LuxS/M16 peptidase-like"/>
    <property type="match status" value="1"/>
</dbReference>
<dbReference type="STRING" id="52.CMC5_081450"/>
<sequence>MARMGLCMVVALGLSGCGSVSSEQALPASPPASAPQGVVRGEAAVAGGGASRDARPSVPPLKSLVAPRVEAFRSASGHRVFVVERDEGPHVHVMARLQWPASAYKAELITGGLLLEATRPGSARTVFSELLELEARPSVNAEAEVALVSATLSRDSLAQGLRALLGAFSAAARVSPEAFEQKRKERLGHLAQERLSTDMMRLIDEGLFGPTHPYQQLAREETVLRSLKLADVQRVREAQLQPEALRLVLVGDVSAAEVQATLASLGEAGRPASATAATKAAAPKASAPRTPLVRGAALIEEPGATYADVAVVLPLQGYAAIPAPLVRGGQHAIVELLSNAVFPWSEGKKAQLMVGNAHREEHSFLIVGARVLPDAVVDFVKAVRGVMASVAKAVQTEEVLQRMQRDVGEYASEVLKHGPALATTLALLEDPASNLERTLADHDPAQGLTPEVLRERALAWLRWDQVRVVAAGNVAGSEKALVDLGFEPVTLRTRTLTPRRKAAGESFAASE</sequence>
<gene>
    <name evidence="2" type="ORF">CMC5_081450</name>
</gene>
<keyword evidence="1" id="KW-0732">Signal</keyword>
<evidence type="ECO:0000313" key="2">
    <source>
        <dbReference type="EMBL" id="AKT43908.1"/>
    </source>
</evidence>
<dbReference type="RefSeq" id="WP_050435316.1">
    <property type="nucleotide sequence ID" value="NZ_CP012159.1"/>
</dbReference>
<dbReference type="KEGG" id="ccro:CMC5_081450"/>
<name>A0A0K1ETE6_CHOCO</name>
<feature type="signal peptide" evidence="1">
    <location>
        <begin position="1"/>
        <end position="22"/>
    </location>
</feature>
<protein>
    <recommendedName>
        <fullName evidence="4">Peptidase M16 C-terminal domain-containing protein</fullName>
    </recommendedName>
</protein>
<proteinExistence type="predicted"/>
<feature type="chain" id="PRO_5005459982" description="Peptidase M16 C-terminal domain-containing protein" evidence="1">
    <location>
        <begin position="23"/>
        <end position="511"/>
    </location>
</feature>
<dbReference type="GO" id="GO:0046872">
    <property type="term" value="F:metal ion binding"/>
    <property type="evidence" value="ECO:0007669"/>
    <property type="project" value="InterPro"/>
</dbReference>
<evidence type="ECO:0000313" key="3">
    <source>
        <dbReference type="Proteomes" id="UP000067626"/>
    </source>
</evidence>
<dbReference type="EMBL" id="CP012159">
    <property type="protein sequence ID" value="AKT43908.1"/>
    <property type="molecule type" value="Genomic_DNA"/>
</dbReference>
<dbReference type="AlphaFoldDB" id="A0A0K1ETE6"/>
<accession>A0A0K1ETE6</accession>
<evidence type="ECO:0008006" key="4">
    <source>
        <dbReference type="Google" id="ProtNLM"/>
    </source>
</evidence>
<reference evidence="2 3" key="1">
    <citation type="submission" date="2015-07" db="EMBL/GenBank/DDBJ databases">
        <title>Genome analysis of myxobacterium Chondromyces crocatus Cm c5 reveals a high potential for natural compound synthesis and the genetic basis for the loss of fruiting body formation.</title>
        <authorList>
            <person name="Zaburannyi N."/>
            <person name="Bunk B."/>
            <person name="Maier J."/>
            <person name="Overmann J."/>
            <person name="Mueller R."/>
        </authorList>
    </citation>
    <scope>NUCLEOTIDE SEQUENCE [LARGE SCALE GENOMIC DNA]</scope>
    <source>
        <strain evidence="2 3">Cm c5</strain>
    </source>
</reference>
<evidence type="ECO:0000256" key="1">
    <source>
        <dbReference type="SAM" id="SignalP"/>
    </source>
</evidence>
<keyword evidence="3" id="KW-1185">Reference proteome</keyword>
<dbReference type="Proteomes" id="UP000067626">
    <property type="component" value="Chromosome"/>
</dbReference>
<dbReference type="PROSITE" id="PS51257">
    <property type="entry name" value="PROKAR_LIPOPROTEIN"/>
    <property type="match status" value="1"/>
</dbReference>